<gene>
    <name evidence="2" type="ORF">ACZ11_24320</name>
</gene>
<dbReference type="InterPro" id="IPR014197">
    <property type="entry name" value="Sporulation_prot_YunB"/>
</dbReference>
<protein>
    <submittedName>
        <fullName evidence="2">Sporulation protein</fullName>
    </submittedName>
</protein>
<keyword evidence="1" id="KW-0472">Membrane</keyword>
<dbReference type="AlphaFoldDB" id="A0A0K9F2P0"/>
<keyword evidence="1" id="KW-0812">Transmembrane</keyword>
<organism evidence="2 3">
    <name type="scientific">Lysinibacillus xylanilyticus</name>
    <dbReference type="NCBI Taxonomy" id="582475"/>
    <lineage>
        <taxon>Bacteria</taxon>
        <taxon>Bacillati</taxon>
        <taxon>Bacillota</taxon>
        <taxon>Bacilli</taxon>
        <taxon>Bacillales</taxon>
        <taxon>Bacillaceae</taxon>
        <taxon>Lysinibacillus</taxon>
    </lineage>
</organism>
<sequence length="255" mass="28143">MKLRSYSNQGNYRKKGSRLNRLTLLVVGTIIGVFLFIYYLNEQLMPTYLEYAEVQTGKIASSVVSKAIDSRTSSVMDVNDILVEVSPNNQADLKINTETINRVRTETVNQVKVYLEQAEQGELSHLPNLDNVEYDFNKINEGNGVVFYVPISQAANMPILGNLGPKIPIRFHVIGNVHSEVTSSITEYGINSAYVEVGIHIEVNVQIIVPFASKTTTVTQDIPVAMGLVRGKVPDVYSNGSSEVPSIQVPVSPKK</sequence>
<dbReference type="PATRIC" id="fig|582475.4.peg.4837"/>
<reference evidence="3" key="1">
    <citation type="submission" date="2015-07" db="EMBL/GenBank/DDBJ databases">
        <authorList>
            <consortium name="Consortium for Microbial Forensics and Genomics (microFORGE)"/>
            <person name="Knight B.M."/>
            <person name="Roberts D.P."/>
            <person name="Lin D."/>
            <person name="Hari K."/>
            <person name="Fletcher J."/>
            <person name="Melcher U."/>
            <person name="Blagden T."/>
            <person name="Winegar R.A."/>
        </authorList>
    </citation>
    <scope>NUCLEOTIDE SEQUENCE [LARGE SCALE GENOMIC DNA]</scope>
    <source>
        <strain evidence="3">DSM 23493</strain>
    </source>
</reference>
<name>A0A0K9F2P0_9BACI</name>
<feature type="transmembrane region" description="Helical" evidence="1">
    <location>
        <begin position="21"/>
        <end position="40"/>
    </location>
</feature>
<dbReference type="Pfam" id="PF09560">
    <property type="entry name" value="Spore_YunB"/>
    <property type="match status" value="1"/>
</dbReference>
<dbReference type="EMBL" id="LFXJ01000013">
    <property type="protein sequence ID" value="KMY28431.1"/>
    <property type="molecule type" value="Genomic_DNA"/>
</dbReference>
<dbReference type="PIRSF" id="PIRSF021383">
    <property type="entry name" value="YunB"/>
    <property type="match status" value="1"/>
</dbReference>
<keyword evidence="1" id="KW-1133">Transmembrane helix</keyword>
<dbReference type="NCBIfam" id="TIGR02832">
    <property type="entry name" value="spo_yunB"/>
    <property type="match status" value="1"/>
</dbReference>
<dbReference type="OrthoDB" id="1649278at2"/>
<evidence type="ECO:0000256" key="1">
    <source>
        <dbReference type="SAM" id="Phobius"/>
    </source>
</evidence>
<evidence type="ECO:0000313" key="3">
    <source>
        <dbReference type="Proteomes" id="UP000037326"/>
    </source>
</evidence>
<comment type="caution">
    <text evidence="2">The sequence shown here is derived from an EMBL/GenBank/DDBJ whole genome shotgun (WGS) entry which is preliminary data.</text>
</comment>
<proteinExistence type="predicted"/>
<accession>A0A0K9F2P0</accession>
<dbReference type="RefSeq" id="WP_049669191.1">
    <property type="nucleotide sequence ID" value="NZ_JBIVOC010000014.1"/>
</dbReference>
<evidence type="ECO:0000313" key="2">
    <source>
        <dbReference type="EMBL" id="KMY28431.1"/>
    </source>
</evidence>
<dbReference type="Proteomes" id="UP000037326">
    <property type="component" value="Unassembled WGS sequence"/>
</dbReference>